<dbReference type="Proteomes" id="UP001391051">
    <property type="component" value="Unassembled WGS sequence"/>
</dbReference>
<comment type="caution">
    <text evidence="1">The sequence shown here is derived from an EMBL/GenBank/DDBJ whole genome shotgun (WGS) entry which is preliminary data.</text>
</comment>
<dbReference type="EMBL" id="JAQQWE010000002">
    <property type="protein sequence ID" value="KAK7962834.1"/>
    <property type="molecule type" value="Genomic_DNA"/>
</dbReference>
<dbReference type="GeneID" id="92072943"/>
<reference evidence="1 2" key="1">
    <citation type="submission" date="2023-01" db="EMBL/GenBank/DDBJ databases">
        <title>Analysis of 21 Apiospora genomes using comparative genomics revels a genus with tremendous synthesis potential of carbohydrate active enzymes and secondary metabolites.</title>
        <authorList>
            <person name="Sorensen T."/>
        </authorList>
    </citation>
    <scope>NUCLEOTIDE SEQUENCE [LARGE SCALE GENOMIC DNA]</scope>
    <source>
        <strain evidence="1 2">CBS 24483</strain>
    </source>
</reference>
<organism evidence="1 2">
    <name type="scientific">Apiospora aurea</name>
    <dbReference type="NCBI Taxonomy" id="335848"/>
    <lineage>
        <taxon>Eukaryota</taxon>
        <taxon>Fungi</taxon>
        <taxon>Dikarya</taxon>
        <taxon>Ascomycota</taxon>
        <taxon>Pezizomycotina</taxon>
        <taxon>Sordariomycetes</taxon>
        <taxon>Xylariomycetidae</taxon>
        <taxon>Amphisphaeriales</taxon>
        <taxon>Apiosporaceae</taxon>
        <taxon>Apiospora</taxon>
    </lineage>
</organism>
<accession>A0ABR1QSY7</accession>
<evidence type="ECO:0000313" key="2">
    <source>
        <dbReference type="Proteomes" id="UP001391051"/>
    </source>
</evidence>
<dbReference type="PANTHER" id="PTHR39596">
    <property type="match status" value="1"/>
</dbReference>
<sequence>MEHLFWYANSPEETKAACRESTLAADWNDLQEPPPPLVDPKTPWLGFDHDSLPFVQLADYPTAAGFNLHEIWCSELRQAHGTFQGLTSENIGDRASAFLQSWLFFGLLESVVDKKIRISYFTRDHDEKTYLYTRNLHFCLQSKVFSIRANPETKLETSVRIQKLLLETNRWVSRFAYWGHPSFRPKLDQQYPTFMNRLEAAVPAIVRLAEAIEETRLYSLVDCPTIGTLTWHYSDDIAHARKKRLQSLGWCDFQIKMMEETLGQSTIDWIAASHLAQDPKGHKTCKAEACARNDIDPRTYEQSHRCAGLSCEKLPVDLQRVVDILNAGGIPIVSLRNSDGRLDLAVRGTARTSAGNYIAFSHVWADGLGGATEIGLNRCQVQRLDKLCRKVRGGRDTWFWLDCLCIPSKKAVGADVYYKALEAIRDVYINASMVLVIDKTIEECTTASTCEQLYARVYLSAWMQRMWTYEEAVLAKDLRFVLQDGVHVYSPTTLPSMRRTVAVVWQNFAAQLYRLRVDLERLNIGHIYRAFRYRLTNVPQEEFLSVAGMLDLDTGKLLRLKGADRTRSFWLALRSVPSDVPFLDCPKLSENGFRWAPATMMHPSSTLLDTEVEGRKSLCTGSGLLGVYLTVSLKTGLMGRKHSEGSIFYVWVDQNGSERLQPARWWREERLLPSWQLETAHHQGFLT</sequence>
<evidence type="ECO:0000313" key="1">
    <source>
        <dbReference type="EMBL" id="KAK7962834.1"/>
    </source>
</evidence>
<proteinExistence type="predicted"/>
<dbReference type="RefSeq" id="XP_066704945.1">
    <property type="nucleotide sequence ID" value="XM_066839881.1"/>
</dbReference>
<keyword evidence="2" id="KW-1185">Reference proteome</keyword>
<protein>
    <submittedName>
        <fullName evidence="1">Het domain protein</fullName>
    </submittedName>
</protein>
<name>A0ABR1QSY7_9PEZI</name>
<gene>
    <name evidence="1" type="ORF">PG986_003659</name>
</gene>
<dbReference type="PANTHER" id="PTHR39596:SF2">
    <property type="entry name" value="HET DOMAIN PROTEIN (AFU_ORTHOLOGUE AFUA_1G17550)-RELATED"/>
    <property type="match status" value="1"/>
</dbReference>